<dbReference type="InterPro" id="IPR013525">
    <property type="entry name" value="ABC2_TM"/>
</dbReference>
<keyword evidence="5" id="KW-0813">Transport</keyword>
<dbReference type="PANTHER" id="PTHR43027:SF2">
    <property type="entry name" value="TRANSPORT PERMEASE PROTEIN"/>
    <property type="match status" value="1"/>
</dbReference>
<accession>A0ABQ1IGB7</accession>
<dbReference type="PRINTS" id="PR00164">
    <property type="entry name" value="ABC2TRNSPORT"/>
</dbReference>
<keyword evidence="3 5" id="KW-1133">Transmembrane helix</keyword>
<evidence type="ECO:0000313" key="8">
    <source>
        <dbReference type="Proteomes" id="UP000603352"/>
    </source>
</evidence>
<evidence type="ECO:0000256" key="2">
    <source>
        <dbReference type="ARBA" id="ARBA00022692"/>
    </source>
</evidence>
<dbReference type="PROSITE" id="PS51012">
    <property type="entry name" value="ABC_TM2"/>
    <property type="match status" value="1"/>
</dbReference>
<evidence type="ECO:0000256" key="5">
    <source>
        <dbReference type="RuleBase" id="RU361157"/>
    </source>
</evidence>
<feature type="transmembrane region" description="Helical" evidence="5">
    <location>
        <begin position="199"/>
        <end position="218"/>
    </location>
</feature>
<keyword evidence="4 5" id="KW-0472">Membrane</keyword>
<feature type="transmembrane region" description="Helical" evidence="5">
    <location>
        <begin position="163"/>
        <end position="187"/>
    </location>
</feature>
<reference evidence="8" key="1">
    <citation type="journal article" date="2019" name="Int. J. Syst. Evol. Microbiol.">
        <title>The Global Catalogue of Microorganisms (GCM) 10K type strain sequencing project: providing services to taxonomists for standard genome sequencing and annotation.</title>
        <authorList>
            <consortium name="The Broad Institute Genomics Platform"/>
            <consortium name="The Broad Institute Genome Sequencing Center for Infectious Disease"/>
            <person name="Wu L."/>
            <person name="Ma J."/>
        </authorList>
    </citation>
    <scope>NUCLEOTIDE SEQUENCE [LARGE SCALE GENOMIC DNA]</scope>
    <source>
        <strain evidence="8">CGMCC 1.10188</strain>
    </source>
</reference>
<evidence type="ECO:0000256" key="1">
    <source>
        <dbReference type="ARBA" id="ARBA00004141"/>
    </source>
</evidence>
<dbReference type="PIRSF" id="PIRSF006648">
    <property type="entry name" value="DrrB"/>
    <property type="match status" value="1"/>
</dbReference>
<feature type="transmembrane region" description="Helical" evidence="5">
    <location>
        <begin position="255"/>
        <end position="277"/>
    </location>
</feature>
<evidence type="ECO:0000259" key="6">
    <source>
        <dbReference type="PROSITE" id="PS51012"/>
    </source>
</evidence>
<feature type="transmembrane region" description="Helical" evidence="5">
    <location>
        <begin position="52"/>
        <end position="73"/>
    </location>
</feature>
<evidence type="ECO:0000313" key="7">
    <source>
        <dbReference type="EMBL" id="GGB39825.1"/>
    </source>
</evidence>
<dbReference type="InterPro" id="IPR047817">
    <property type="entry name" value="ABC2_TM_bact-type"/>
</dbReference>
<evidence type="ECO:0000256" key="4">
    <source>
        <dbReference type="ARBA" id="ARBA00023136"/>
    </source>
</evidence>
<dbReference type="EMBL" id="BMDZ01000021">
    <property type="protein sequence ID" value="GGB39825.1"/>
    <property type="molecule type" value="Genomic_DNA"/>
</dbReference>
<dbReference type="InterPro" id="IPR052902">
    <property type="entry name" value="ABC-2_transporter"/>
</dbReference>
<feature type="transmembrane region" description="Helical" evidence="5">
    <location>
        <begin position="79"/>
        <end position="98"/>
    </location>
</feature>
<feature type="transmembrane region" description="Helical" evidence="5">
    <location>
        <begin position="133"/>
        <end position="157"/>
    </location>
</feature>
<comment type="subcellular location">
    <subcellularLocation>
        <location evidence="5">Cell inner membrane</location>
        <topology evidence="5">Multi-pass membrane protein</topology>
    </subcellularLocation>
    <subcellularLocation>
        <location evidence="1">Membrane</location>
        <topology evidence="1">Multi-pass membrane protein</topology>
    </subcellularLocation>
</comment>
<dbReference type="PANTHER" id="PTHR43027">
    <property type="entry name" value="DOXORUBICIN RESISTANCE ABC TRANSPORTER PERMEASE PROTEIN DRRC-RELATED"/>
    <property type="match status" value="1"/>
</dbReference>
<sequence length="291" mass="31959">MNTERMAKPTAAMEAALGHTPERVSGAHASMMRIHALTLRHLRLLFGSWARLLEIVYWPTMQMLLWGLITLFLAARTDWLAQAAGVLLSGLLLWEVLFRSQLGINLALLEEIWARNLATLFVSPIRPWEMVTAMVSVAAIRVMIGTGAAAVLAWPLYHFNLLALGWSLLPFLAALMIMGWSIGLMVAGLLLRVGLGAEGLAWAAIFVLQPISGIYYPIEVLPEWLQPVAWALPSAHIFEGMRQVLIDGATPWRHLAAAFALDAVLAVVAGWTFARAIHAARRDGRLFGSGE</sequence>
<proteinExistence type="inferred from homology"/>
<organism evidence="7 8">
    <name type="scientific">Tistrella bauzanensis</name>
    <dbReference type="NCBI Taxonomy" id="657419"/>
    <lineage>
        <taxon>Bacteria</taxon>
        <taxon>Pseudomonadati</taxon>
        <taxon>Pseudomonadota</taxon>
        <taxon>Alphaproteobacteria</taxon>
        <taxon>Geminicoccales</taxon>
        <taxon>Geminicoccaceae</taxon>
        <taxon>Tistrella</taxon>
    </lineage>
</organism>
<evidence type="ECO:0000256" key="3">
    <source>
        <dbReference type="ARBA" id="ARBA00022989"/>
    </source>
</evidence>
<feature type="domain" description="ABC transmembrane type-2" evidence="6">
    <location>
        <begin position="50"/>
        <end position="276"/>
    </location>
</feature>
<keyword evidence="5" id="KW-1003">Cell membrane</keyword>
<dbReference type="InterPro" id="IPR000412">
    <property type="entry name" value="ABC_2_transport"/>
</dbReference>
<keyword evidence="8" id="KW-1185">Reference proteome</keyword>
<comment type="similarity">
    <text evidence="5">Belongs to the ABC-2 integral membrane protein family.</text>
</comment>
<comment type="caution">
    <text evidence="7">The sequence shown here is derived from an EMBL/GenBank/DDBJ whole genome shotgun (WGS) entry which is preliminary data.</text>
</comment>
<protein>
    <recommendedName>
        <fullName evidence="5">Transport permease protein</fullName>
    </recommendedName>
</protein>
<name>A0ABQ1IGB7_9PROT</name>
<gene>
    <name evidence="7" type="ORF">GCM10011505_21720</name>
</gene>
<dbReference type="Pfam" id="PF01061">
    <property type="entry name" value="ABC2_membrane"/>
    <property type="match status" value="1"/>
</dbReference>
<keyword evidence="2 5" id="KW-0812">Transmembrane</keyword>
<dbReference type="Proteomes" id="UP000603352">
    <property type="component" value="Unassembled WGS sequence"/>
</dbReference>